<sequence>MADDNRHEDGTDEGNRARSKGGASPSAIAGALHRTPHPGPQHWGGPRPHKTPREPLFSSKLTPPPGARRPRLDPGR</sequence>
<protein>
    <submittedName>
        <fullName evidence="2">Uncharacterized protein</fullName>
    </submittedName>
</protein>
<dbReference type="Proteomes" id="UP000806528">
    <property type="component" value="Unassembled WGS sequence"/>
</dbReference>
<reference evidence="2 3" key="1">
    <citation type="submission" date="2020-09" db="EMBL/GenBank/DDBJ databases">
        <title>Diversity and distribution of actinomycetes associated with coral in the coast of Hainan.</title>
        <authorList>
            <person name="Li F."/>
        </authorList>
    </citation>
    <scope>NUCLEOTIDE SEQUENCE [LARGE SCALE GENOMIC DNA]</scope>
    <source>
        <strain evidence="2 3">HNM0947</strain>
    </source>
</reference>
<comment type="caution">
    <text evidence="2">The sequence shown here is derived from an EMBL/GenBank/DDBJ whole genome shotgun (WGS) entry which is preliminary data.</text>
</comment>
<accession>A0ABR9PBF0</accession>
<evidence type="ECO:0000256" key="1">
    <source>
        <dbReference type="SAM" id="MobiDB-lite"/>
    </source>
</evidence>
<name>A0ABR9PBF0_9ACTN</name>
<dbReference type="RefSeq" id="WP_193123760.1">
    <property type="nucleotide sequence ID" value="NZ_JADBGI010000021.1"/>
</dbReference>
<feature type="region of interest" description="Disordered" evidence="1">
    <location>
        <begin position="1"/>
        <end position="76"/>
    </location>
</feature>
<evidence type="ECO:0000313" key="2">
    <source>
        <dbReference type="EMBL" id="MBE3001162.1"/>
    </source>
</evidence>
<keyword evidence="3" id="KW-1185">Reference proteome</keyword>
<evidence type="ECO:0000313" key="3">
    <source>
        <dbReference type="Proteomes" id="UP000806528"/>
    </source>
</evidence>
<gene>
    <name evidence="2" type="ORF">IDM40_21055</name>
</gene>
<proteinExistence type="predicted"/>
<feature type="compositionally biased region" description="Basic and acidic residues" evidence="1">
    <location>
        <begin position="1"/>
        <end position="16"/>
    </location>
</feature>
<dbReference type="EMBL" id="JADBGI010000021">
    <property type="protein sequence ID" value="MBE3001162.1"/>
    <property type="molecule type" value="Genomic_DNA"/>
</dbReference>
<organism evidence="2 3">
    <name type="scientific">Nocardiopsis coralli</name>
    <dbReference type="NCBI Taxonomy" id="2772213"/>
    <lineage>
        <taxon>Bacteria</taxon>
        <taxon>Bacillati</taxon>
        <taxon>Actinomycetota</taxon>
        <taxon>Actinomycetes</taxon>
        <taxon>Streptosporangiales</taxon>
        <taxon>Nocardiopsidaceae</taxon>
        <taxon>Nocardiopsis</taxon>
    </lineage>
</organism>